<proteinExistence type="predicted"/>
<name>A0ABD0K103_9CAEN</name>
<feature type="region of interest" description="Disordered" evidence="1">
    <location>
        <begin position="1"/>
        <end position="23"/>
    </location>
</feature>
<evidence type="ECO:0000313" key="2">
    <source>
        <dbReference type="EMBL" id="KAK7481042.1"/>
    </source>
</evidence>
<organism evidence="2 3">
    <name type="scientific">Batillaria attramentaria</name>
    <dbReference type="NCBI Taxonomy" id="370345"/>
    <lineage>
        <taxon>Eukaryota</taxon>
        <taxon>Metazoa</taxon>
        <taxon>Spiralia</taxon>
        <taxon>Lophotrochozoa</taxon>
        <taxon>Mollusca</taxon>
        <taxon>Gastropoda</taxon>
        <taxon>Caenogastropoda</taxon>
        <taxon>Sorbeoconcha</taxon>
        <taxon>Cerithioidea</taxon>
        <taxon>Batillariidae</taxon>
        <taxon>Batillaria</taxon>
    </lineage>
</organism>
<evidence type="ECO:0000256" key="1">
    <source>
        <dbReference type="SAM" id="MobiDB-lite"/>
    </source>
</evidence>
<comment type="caution">
    <text evidence="2">The sequence shown here is derived from an EMBL/GenBank/DDBJ whole genome shotgun (WGS) entry which is preliminary data.</text>
</comment>
<accession>A0ABD0K103</accession>
<sequence>PSIDTAAADSAPGQDTEPSYPRCQSSAIGRWLFWATIEAKGPGSDFGSRAGMGPRTAGLPEVQKVLGGVSKVPTLLG</sequence>
<dbReference type="EMBL" id="JACVVK020000268">
    <property type="protein sequence ID" value="KAK7481042.1"/>
    <property type="molecule type" value="Genomic_DNA"/>
</dbReference>
<reference evidence="2 3" key="1">
    <citation type="journal article" date="2023" name="Sci. Data">
        <title>Genome assembly of the Korean intertidal mud-creeper Batillaria attramentaria.</title>
        <authorList>
            <person name="Patra A.K."/>
            <person name="Ho P.T."/>
            <person name="Jun S."/>
            <person name="Lee S.J."/>
            <person name="Kim Y."/>
            <person name="Won Y.J."/>
        </authorList>
    </citation>
    <scope>NUCLEOTIDE SEQUENCE [LARGE SCALE GENOMIC DNA]</scope>
    <source>
        <strain evidence="2">Wonlab-2016</strain>
    </source>
</reference>
<keyword evidence="3" id="KW-1185">Reference proteome</keyword>
<feature type="non-terminal residue" evidence="2">
    <location>
        <position position="1"/>
    </location>
</feature>
<dbReference type="Proteomes" id="UP001519460">
    <property type="component" value="Unassembled WGS sequence"/>
</dbReference>
<dbReference type="AlphaFoldDB" id="A0ABD0K103"/>
<protein>
    <submittedName>
        <fullName evidence="2">Uncharacterized protein</fullName>
    </submittedName>
</protein>
<evidence type="ECO:0000313" key="3">
    <source>
        <dbReference type="Proteomes" id="UP001519460"/>
    </source>
</evidence>
<gene>
    <name evidence="2" type="ORF">BaRGS_00027678</name>
</gene>